<evidence type="ECO:0000313" key="3">
    <source>
        <dbReference type="EMBL" id="ORE00576.1"/>
    </source>
</evidence>
<dbReference type="AlphaFoldDB" id="A0A1X0QLL9"/>
<dbReference type="Pfam" id="PF15963">
    <property type="entry name" value="Myb_DNA-bind_7"/>
    <property type="match status" value="1"/>
</dbReference>
<dbReference type="VEuPathDB" id="MicrosporidiaDB:HERIO_1897"/>
<dbReference type="EMBL" id="LTAI01000007">
    <property type="protein sequence ID" value="ORE00576.1"/>
    <property type="molecule type" value="Genomic_DNA"/>
</dbReference>
<dbReference type="InterPro" id="IPR001005">
    <property type="entry name" value="SANT/Myb"/>
</dbReference>
<dbReference type="InterPro" id="IPR039467">
    <property type="entry name" value="TFIIIB_B''_Myb"/>
</dbReference>
<gene>
    <name evidence="3" type="primary">TFC5</name>
    <name evidence="3" type="ORF">A0H76_2379</name>
    <name evidence="2" type="ORF">HERIO_1897</name>
</gene>
<dbReference type="GO" id="GO:0000126">
    <property type="term" value="C:transcription factor TFIIIB complex"/>
    <property type="evidence" value="ECO:0007669"/>
    <property type="project" value="TreeGrafter"/>
</dbReference>
<dbReference type="Gene3D" id="1.20.58.1880">
    <property type="match status" value="1"/>
</dbReference>
<proteinExistence type="predicted"/>
<dbReference type="SUPFAM" id="SSF46689">
    <property type="entry name" value="Homeodomain-like"/>
    <property type="match status" value="1"/>
</dbReference>
<keyword evidence="4" id="KW-1185">Reference proteome</keyword>
<dbReference type="VEuPathDB" id="MicrosporidiaDB:A0H76_2379"/>
<evidence type="ECO:0000259" key="1">
    <source>
        <dbReference type="SMART" id="SM00717"/>
    </source>
</evidence>
<reference evidence="4 5" key="1">
    <citation type="journal article" date="2017" name="Environ. Microbiol.">
        <title>Decay of the glycolytic pathway and adaptation to intranuclear parasitism within Enterocytozoonidae microsporidia.</title>
        <authorList>
            <person name="Wiredu Boakye D."/>
            <person name="Jaroenlak P."/>
            <person name="Prachumwat A."/>
            <person name="Williams T.A."/>
            <person name="Bateman K.S."/>
            <person name="Itsathitphaisarn O."/>
            <person name="Sritunyalucksana K."/>
            <person name="Paszkiewicz K.H."/>
            <person name="Moore K.A."/>
            <person name="Stentiford G.D."/>
            <person name="Williams B.A."/>
        </authorList>
    </citation>
    <scope>NUCLEOTIDE SEQUENCE [LARGE SCALE GENOMIC DNA]</scope>
    <source>
        <strain evidence="3">Canceri</strain>
        <strain evidence="5">canceri</strain>
        <strain evidence="2 4">GB1</strain>
    </source>
</reference>
<dbReference type="Proteomes" id="UP000192356">
    <property type="component" value="Unassembled WGS sequence"/>
</dbReference>
<organism evidence="3 5">
    <name type="scientific">Hepatospora eriocheir</name>
    <dbReference type="NCBI Taxonomy" id="1081669"/>
    <lineage>
        <taxon>Eukaryota</taxon>
        <taxon>Fungi</taxon>
        <taxon>Fungi incertae sedis</taxon>
        <taxon>Microsporidia</taxon>
        <taxon>Hepatosporidae</taxon>
        <taxon>Hepatospora</taxon>
    </lineage>
</organism>
<feature type="domain" description="Myb-like" evidence="1">
    <location>
        <begin position="69"/>
        <end position="117"/>
    </location>
</feature>
<dbReference type="Proteomes" id="UP000192501">
    <property type="component" value="Unassembled WGS sequence"/>
</dbReference>
<dbReference type="InterPro" id="IPR009057">
    <property type="entry name" value="Homeodomain-like_sf"/>
</dbReference>
<name>A0A1X0QLL9_9MICR</name>
<dbReference type="GO" id="GO:0070898">
    <property type="term" value="P:RNA polymerase III preinitiation complex assembly"/>
    <property type="evidence" value="ECO:0007669"/>
    <property type="project" value="TreeGrafter"/>
</dbReference>
<dbReference type="PANTHER" id="PTHR22929:SF0">
    <property type="entry name" value="TRANSCRIPTION FACTOR TFIIIB COMPONENT B'' HOMOLOG"/>
    <property type="match status" value="1"/>
</dbReference>
<dbReference type="PANTHER" id="PTHR22929">
    <property type="entry name" value="RNA POLYMERASE III TRANSCRIPTION INITIATION FACTOR B"/>
    <property type="match status" value="1"/>
</dbReference>
<evidence type="ECO:0000313" key="2">
    <source>
        <dbReference type="EMBL" id="ORD96152.1"/>
    </source>
</evidence>
<sequence>MRNSDDHDLTYYCNNYNFKTTKSNTQKHQSQQTTSSIQVVDGHIVVLEKQEKLDEGIVTSSTYSKNKAIRVKWTKEENDLFFKGLSLVGCDFSMLNLLFENKTRKNLRDKYKSEMRKRPSFVKNILECIKEFNKEDFNKLRDK</sequence>
<dbReference type="GO" id="GO:0001156">
    <property type="term" value="F:TFIIIC-class transcription factor complex binding"/>
    <property type="evidence" value="ECO:0007669"/>
    <property type="project" value="TreeGrafter"/>
</dbReference>
<protein>
    <submittedName>
        <fullName evidence="3">TFC5</fullName>
    </submittedName>
</protein>
<dbReference type="EMBL" id="LVKB01000123">
    <property type="protein sequence ID" value="ORD96152.1"/>
    <property type="molecule type" value="Genomic_DNA"/>
</dbReference>
<dbReference type="OrthoDB" id="272624at2759"/>
<dbReference type="SMART" id="SM00717">
    <property type="entry name" value="SANT"/>
    <property type="match status" value="1"/>
</dbReference>
<accession>A0A1X0QLL9</accession>
<evidence type="ECO:0000313" key="4">
    <source>
        <dbReference type="Proteomes" id="UP000192356"/>
    </source>
</evidence>
<evidence type="ECO:0000313" key="5">
    <source>
        <dbReference type="Proteomes" id="UP000192501"/>
    </source>
</evidence>
<comment type="caution">
    <text evidence="3">The sequence shown here is derived from an EMBL/GenBank/DDBJ whole genome shotgun (WGS) entry which is preliminary data.</text>
</comment>